<comment type="caution">
    <text evidence="1">The sequence shown here is derived from an EMBL/GenBank/DDBJ whole genome shotgun (WGS) entry which is preliminary data.</text>
</comment>
<accession>A0ABR8QWX5</accession>
<keyword evidence="2" id="KW-1185">Reference proteome</keyword>
<reference evidence="1 2" key="1">
    <citation type="submission" date="2020-08" db="EMBL/GenBank/DDBJ databases">
        <title>A Genomic Blueprint of the Chicken Gut Microbiome.</title>
        <authorList>
            <person name="Gilroy R."/>
            <person name="Ravi A."/>
            <person name="Getino M."/>
            <person name="Pursley I."/>
            <person name="Horton D.L."/>
            <person name="Alikhan N.-F."/>
            <person name="Baker D."/>
            <person name="Gharbi K."/>
            <person name="Hall N."/>
            <person name="Watson M."/>
            <person name="Adriaenssens E.M."/>
            <person name="Foster-Nyarko E."/>
            <person name="Jarju S."/>
            <person name="Secka A."/>
            <person name="Antonio M."/>
            <person name="Oren A."/>
            <person name="Chaudhuri R."/>
            <person name="La Ragione R.M."/>
            <person name="Hildebrand F."/>
            <person name="Pallen M.J."/>
        </authorList>
    </citation>
    <scope>NUCLEOTIDE SEQUENCE [LARGE SCALE GENOMIC DNA]</scope>
    <source>
        <strain evidence="1 2">Sa3CVA3</strain>
    </source>
</reference>
<name>A0ABR8QWX5_9CAUL</name>
<gene>
    <name evidence="1" type="ORF">H9656_01285</name>
</gene>
<dbReference type="Proteomes" id="UP000638918">
    <property type="component" value="Unassembled WGS sequence"/>
</dbReference>
<sequence>MPKVNDTVHIRFSMRGMSGPFWQTNATVASVSGTSLLLDGLDRQVPAAASELKPAGQGRWTLDWEVRRRP</sequence>
<dbReference type="RefSeq" id="WP_191742489.1">
    <property type="nucleotide sequence ID" value="NZ_JACSQU010000001.1"/>
</dbReference>
<evidence type="ECO:0000313" key="1">
    <source>
        <dbReference type="EMBL" id="MBD7940018.1"/>
    </source>
</evidence>
<dbReference type="EMBL" id="JACSQU010000001">
    <property type="protein sequence ID" value="MBD7940018.1"/>
    <property type="molecule type" value="Genomic_DNA"/>
</dbReference>
<evidence type="ECO:0000313" key="2">
    <source>
        <dbReference type="Proteomes" id="UP000638918"/>
    </source>
</evidence>
<organism evidence="1 2">
    <name type="scientific">Brevundimonas guildfordensis</name>
    <dbReference type="NCBI Taxonomy" id="2762241"/>
    <lineage>
        <taxon>Bacteria</taxon>
        <taxon>Pseudomonadati</taxon>
        <taxon>Pseudomonadota</taxon>
        <taxon>Alphaproteobacteria</taxon>
        <taxon>Caulobacterales</taxon>
        <taxon>Caulobacteraceae</taxon>
        <taxon>Brevundimonas</taxon>
    </lineage>
</organism>
<proteinExistence type="predicted"/>
<protein>
    <submittedName>
        <fullName evidence="1">Uncharacterized protein</fullName>
    </submittedName>
</protein>